<protein>
    <submittedName>
        <fullName evidence="2">Uncharacterized protein</fullName>
    </submittedName>
</protein>
<reference evidence="2 3" key="1">
    <citation type="submission" date="2016-10" db="EMBL/GenBank/DDBJ databases">
        <authorList>
            <person name="de Groot N.N."/>
        </authorList>
    </citation>
    <scope>NUCLEOTIDE SEQUENCE [LARGE SCALE GENOMIC DNA]</scope>
    <source>
        <strain evidence="2 3">Nm9</strain>
    </source>
</reference>
<sequence length="33" mass="3555">GRPVSKIAIIVPIVVLIAGTAAFMMMRKRKTEG</sequence>
<gene>
    <name evidence="2" type="ORF">SAMN05421510_11181</name>
</gene>
<evidence type="ECO:0000313" key="2">
    <source>
        <dbReference type="EMBL" id="SEQ62985.1"/>
    </source>
</evidence>
<dbReference type="AlphaFoldDB" id="A0A1H9HKY8"/>
<dbReference type="EMBL" id="FOFX01000118">
    <property type="protein sequence ID" value="SEQ62985.1"/>
    <property type="molecule type" value="Genomic_DNA"/>
</dbReference>
<evidence type="ECO:0000313" key="3">
    <source>
        <dbReference type="Proteomes" id="UP000181998"/>
    </source>
</evidence>
<feature type="transmembrane region" description="Helical" evidence="1">
    <location>
        <begin position="6"/>
        <end position="26"/>
    </location>
</feature>
<dbReference type="Proteomes" id="UP000181998">
    <property type="component" value="Unassembled WGS sequence"/>
</dbReference>
<proteinExistence type="predicted"/>
<name>A0A1H9HKY8_9PROT</name>
<organism evidence="2 3">
    <name type="scientific">Nitrosomonas ureae</name>
    <dbReference type="NCBI Taxonomy" id="44577"/>
    <lineage>
        <taxon>Bacteria</taxon>
        <taxon>Pseudomonadati</taxon>
        <taxon>Pseudomonadota</taxon>
        <taxon>Betaproteobacteria</taxon>
        <taxon>Nitrosomonadales</taxon>
        <taxon>Nitrosomonadaceae</taxon>
        <taxon>Nitrosomonas</taxon>
    </lineage>
</organism>
<accession>A0A1H9HKY8</accession>
<keyword evidence="1" id="KW-1133">Transmembrane helix</keyword>
<feature type="non-terminal residue" evidence="2">
    <location>
        <position position="1"/>
    </location>
</feature>
<evidence type="ECO:0000256" key="1">
    <source>
        <dbReference type="SAM" id="Phobius"/>
    </source>
</evidence>
<keyword evidence="1" id="KW-0812">Transmembrane</keyword>
<keyword evidence="1" id="KW-0472">Membrane</keyword>